<dbReference type="AlphaFoldDB" id="A0A0F9IAK3"/>
<feature type="transmembrane region" description="Helical" evidence="1">
    <location>
        <begin position="160"/>
        <end position="179"/>
    </location>
</feature>
<dbReference type="EMBL" id="LAZR01014605">
    <property type="protein sequence ID" value="KKM16754.1"/>
    <property type="molecule type" value="Genomic_DNA"/>
</dbReference>
<keyword evidence="1" id="KW-0472">Membrane</keyword>
<evidence type="ECO:0000313" key="2">
    <source>
        <dbReference type="EMBL" id="KKM16754.1"/>
    </source>
</evidence>
<sequence length="342" mass="37164">MLFAIPVSAANQGTLSVVIETTPEAAEIGPDSSFVKTSINVVDASGKPVPNIYLKFHLDAPRKNQLISTDFPIVESTRLMTFEGVLPEGNYEFEYIYPIRGRYSFSVEAGMNKSDISFKNKLSFSISENASERVNFIIFIGFLLVLGIVTGVIAGKSRRLTSAAAVMLIAAALLFGASGSDAYAHGHGNVKESHKKPAAADHSDNNFNLSFAMNPGSGRVGEMNTLLFRATDNNGNLIPGTRFALKLWHIEDDKPVFRTTLFAPIGETSFIFQFFDGAEHEVRLEAVNSVGKAGLMKVIEVEGIGPPMGVKVKTTFFLVFVVFIGSLIGLRIQSFRLKEQAA</sequence>
<comment type="caution">
    <text evidence="2">The sequence shown here is derived from an EMBL/GenBank/DDBJ whole genome shotgun (WGS) entry which is preliminary data.</text>
</comment>
<evidence type="ECO:0000256" key="1">
    <source>
        <dbReference type="SAM" id="Phobius"/>
    </source>
</evidence>
<feature type="transmembrane region" description="Helical" evidence="1">
    <location>
        <begin position="134"/>
        <end position="153"/>
    </location>
</feature>
<name>A0A0F9IAK3_9ZZZZ</name>
<keyword evidence="1" id="KW-1133">Transmembrane helix</keyword>
<feature type="transmembrane region" description="Helical" evidence="1">
    <location>
        <begin position="315"/>
        <end position="332"/>
    </location>
</feature>
<keyword evidence="1" id="KW-0812">Transmembrane</keyword>
<organism evidence="2">
    <name type="scientific">marine sediment metagenome</name>
    <dbReference type="NCBI Taxonomy" id="412755"/>
    <lineage>
        <taxon>unclassified sequences</taxon>
        <taxon>metagenomes</taxon>
        <taxon>ecological metagenomes</taxon>
    </lineage>
</organism>
<reference evidence="2" key="1">
    <citation type="journal article" date="2015" name="Nature">
        <title>Complex archaea that bridge the gap between prokaryotes and eukaryotes.</title>
        <authorList>
            <person name="Spang A."/>
            <person name="Saw J.H."/>
            <person name="Jorgensen S.L."/>
            <person name="Zaremba-Niedzwiedzka K."/>
            <person name="Martijn J."/>
            <person name="Lind A.E."/>
            <person name="van Eijk R."/>
            <person name="Schleper C."/>
            <person name="Guy L."/>
            <person name="Ettema T.J."/>
        </authorList>
    </citation>
    <scope>NUCLEOTIDE SEQUENCE</scope>
</reference>
<gene>
    <name evidence="2" type="ORF">LCGC14_1682650</name>
</gene>
<protein>
    <submittedName>
        <fullName evidence="2">Uncharacterized protein</fullName>
    </submittedName>
</protein>
<proteinExistence type="predicted"/>
<accession>A0A0F9IAK3</accession>